<dbReference type="EMBL" id="DS268427">
    <property type="protein sequence ID" value="EFO93647.1"/>
    <property type="molecule type" value="Genomic_DNA"/>
</dbReference>
<dbReference type="Proteomes" id="UP000008281">
    <property type="component" value="Unassembled WGS sequence"/>
</dbReference>
<dbReference type="HOGENOM" id="CLU_2851812_0_0_1"/>
<evidence type="ECO:0000313" key="3">
    <source>
        <dbReference type="Proteomes" id="UP000008281"/>
    </source>
</evidence>
<dbReference type="InParanoid" id="E3M7R4"/>
<organism evidence="3">
    <name type="scientific">Caenorhabditis remanei</name>
    <name type="common">Caenorhabditis vulgaris</name>
    <dbReference type="NCBI Taxonomy" id="31234"/>
    <lineage>
        <taxon>Eukaryota</taxon>
        <taxon>Metazoa</taxon>
        <taxon>Ecdysozoa</taxon>
        <taxon>Nematoda</taxon>
        <taxon>Chromadorea</taxon>
        <taxon>Rhabditida</taxon>
        <taxon>Rhabditina</taxon>
        <taxon>Rhabditomorpha</taxon>
        <taxon>Rhabditoidea</taxon>
        <taxon>Rhabditidae</taxon>
        <taxon>Peloderinae</taxon>
        <taxon>Caenorhabditis</taxon>
    </lineage>
</organism>
<reference evidence="2" key="1">
    <citation type="submission" date="2007-07" db="EMBL/GenBank/DDBJ databases">
        <title>PCAP assembly of the Caenorhabditis remanei genome.</title>
        <authorList>
            <consortium name="The Caenorhabditis remanei Sequencing Consortium"/>
            <person name="Wilson R.K."/>
        </authorList>
    </citation>
    <scope>NUCLEOTIDE SEQUENCE [LARGE SCALE GENOMIC DNA]</scope>
    <source>
        <strain evidence="2">PB4641</strain>
    </source>
</reference>
<evidence type="ECO:0000313" key="1">
    <source>
        <dbReference type="EMBL" id="EFO93647.1"/>
    </source>
</evidence>
<dbReference type="AlphaFoldDB" id="E3M7R4"/>
<name>E3M7R4_CAERE</name>
<keyword evidence="3" id="KW-1185">Reference proteome</keyword>
<accession>E3M7R4</accession>
<dbReference type="STRING" id="31234.E3M7R4"/>
<gene>
    <name evidence="2" type="ORF">CRE_12573</name>
    <name evidence="1" type="ORF">CRE_12575</name>
</gene>
<proteinExistence type="predicted"/>
<protein>
    <submittedName>
        <fullName evidence="2">Uncharacterized protein</fullName>
    </submittedName>
</protein>
<dbReference type="EMBL" id="DS268427">
    <property type="protein sequence ID" value="EFO93927.1"/>
    <property type="molecule type" value="Genomic_DNA"/>
</dbReference>
<evidence type="ECO:0000313" key="2">
    <source>
        <dbReference type="EMBL" id="EFO93927.1"/>
    </source>
</evidence>
<sequence>MNRNGVKLFLVILSGKLIRRTIFFRIHCNMNRKLLCFGASSARRFLSNSSKRSAGGGDSNRADTG</sequence>